<proteinExistence type="predicted"/>
<feature type="chain" id="PRO_5009308217" evidence="2">
    <location>
        <begin position="18"/>
        <end position="222"/>
    </location>
</feature>
<evidence type="ECO:0000256" key="2">
    <source>
        <dbReference type="SAM" id="SignalP"/>
    </source>
</evidence>
<dbReference type="eggNOG" id="ENOG502SM6S">
    <property type="taxonomic scope" value="Eukaryota"/>
</dbReference>
<name>A0A1I7U086_9PELO</name>
<dbReference type="WBParaSite" id="Csp11.Scaffold629.g13556.t1">
    <property type="protein sequence ID" value="Csp11.Scaffold629.g13556.t1"/>
    <property type="gene ID" value="Csp11.Scaffold629.g13556"/>
</dbReference>
<feature type="compositionally biased region" description="Low complexity" evidence="1">
    <location>
        <begin position="58"/>
        <end position="75"/>
    </location>
</feature>
<feature type="region of interest" description="Disordered" evidence="1">
    <location>
        <begin position="45"/>
        <end position="82"/>
    </location>
</feature>
<keyword evidence="2" id="KW-0732">Signal</keyword>
<evidence type="ECO:0000256" key="1">
    <source>
        <dbReference type="SAM" id="MobiDB-lite"/>
    </source>
</evidence>
<organism evidence="3 4">
    <name type="scientific">Caenorhabditis tropicalis</name>
    <dbReference type="NCBI Taxonomy" id="1561998"/>
    <lineage>
        <taxon>Eukaryota</taxon>
        <taxon>Metazoa</taxon>
        <taxon>Ecdysozoa</taxon>
        <taxon>Nematoda</taxon>
        <taxon>Chromadorea</taxon>
        <taxon>Rhabditida</taxon>
        <taxon>Rhabditina</taxon>
        <taxon>Rhabditomorpha</taxon>
        <taxon>Rhabditoidea</taxon>
        <taxon>Rhabditidae</taxon>
        <taxon>Peloderinae</taxon>
        <taxon>Caenorhabditis</taxon>
    </lineage>
</organism>
<dbReference type="Proteomes" id="UP000095282">
    <property type="component" value="Unplaced"/>
</dbReference>
<keyword evidence="3" id="KW-1185">Reference proteome</keyword>
<evidence type="ECO:0000313" key="3">
    <source>
        <dbReference type="Proteomes" id="UP000095282"/>
    </source>
</evidence>
<protein>
    <submittedName>
        <fullName evidence="4">Integrator complex subunit 6-like</fullName>
    </submittedName>
</protein>
<accession>A0A1I7U086</accession>
<sequence length="222" mass="24917">MIDRLLTWFLIYSLVLGTDSRRILMPKVEINMLLEELSSQEAKDFVKKKTNNQTSTANSPNSSDSMNNSTSSSSSEDFDDSTPDLISSVVSVPLVIPDYDAKTTGIPEDFSEPETSTSSGPMLLSEFANHLAKGIRPRIETTTLPLPDFPTPKPAIFETTPDETFPYMVAEAKDFIRRYLSPEQWRKLRILLKTIKEVGGSRQDIHRAATVFISKVCRMFDS</sequence>
<dbReference type="AlphaFoldDB" id="A0A1I7U086"/>
<feature type="signal peptide" evidence="2">
    <location>
        <begin position="1"/>
        <end position="17"/>
    </location>
</feature>
<reference evidence="4" key="1">
    <citation type="submission" date="2016-11" db="UniProtKB">
        <authorList>
            <consortium name="WormBaseParasite"/>
        </authorList>
    </citation>
    <scope>IDENTIFICATION</scope>
</reference>
<evidence type="ECO:0000313" key="4">
    <source>
        <dbReference type="WBParaSite" id="Csp11.Scaffold629.g13556.t1"/>
    </source>
</evidence>